<dbReference type="PANTHER" id="PTHR32251:SF23">
    <property type="entry name" value="3-OXO-5-ALPHA-STEROID 4-DEHYDROGENASE (DUF1295)"/>
    <property type="match status" value="1"/>
</dbReference>
<reference evidence="2 3" key="1">
    <citation type="journal article" date="2019" name="Nat. Ecol. Evol.">
        <title>Megaphylogeny resolves global patterns of mushroom evolution.</title>
        <authorList>
            <person name="Varga T."/>
            <person name="Krizsan K."/>
            <person name="Foldi C."/>
            <person name="Dima B."/>
            <person name="Sanchez-Garcia M."/>
            <person name="Sanchez-Ramirez S."/>
            <person name="Szollosi G.J."/>
            <person name="Szarkandi J.G."/>
            <person name="Papp V."/>
            <person name="Albert L."/>
            <person name="Andreopoulos W."/>
            <person name="Angelini C."/>
            <person name="Antonin V."/>
            <person name="Barry K.W."/>
            <person name="Bougher N.L."/>
            <person name="Buchanan P."/>
            <person name="Buyck B."/>
            <person name="Bense V."/>
            <person name="Catcheside P."/>
            <person name="Chovatia M."/>
            <person name="Cooper J."/>
            <person name="Damon W."/>
            <person name="Desjardin D."/>
            <person name="Finy P."/>
            <person name="Geml J."/>
            <person name="Haridas S."/>
            <person name="Hughes K."/>
            <person name="Justo A."/>
            <person name="Karasinski D."/>
            <person name="Kautmanova I."/>
            <person name="Kiss B."/>
            <person name="Kocsube S."/>
            <person name="Kotiranta H."/>
            <person name="LaButti K.M."/>
            <person name="Lechner B.E."/>
            <person name="Liimatainen K."/>
            <person name="Lipzen A."/>
            <person name="Lukacs Z."/>
            <person name="Mihaltcheva S."/>
            <person name="Morgado L.N."/>
            <person name="Niskanen T."/>
            <person name="Noordeloos M.E."/>
            <person name="Ohm R.A."/>
            <person name="Ortiz-Santana B."/>
            <person name="Ovrebo C."/>
            <person name="Racz N."/>
            <person name="Riley R."/>
            <person name="Savchenko A."/>
            <person name="Shiryaev A."/>
            <person name="Soop K."/>
            <person name="Spirin V."/>
            <person name="Szebenyi C."/>
            <person name="Tomsovsky M."/>
            <person name="Tulloss R.E."/>
            <person name="Uehling J."/>
            <person name="Grigoriev I.V."/>
            <person name="Vagvolgyi C."/>
            <person name="Papp T."/>
            <person name="Martin F.M."/>
            <person name="Miettinen O."/>
            <person name="Hibbett D.S."/>
            <person name="Nagy L.G."/>
        </authorList>
    </citation>
    <scope>NUCLEOTIDE SEQUENCE [LARGE SCALE GENOMIC DNA]</scope>
    <source>
        <strain evidence="2 3">FP101781</strain>
    </source>
</reference>
<dbReference type="EMBL" id="QPFP01000009">
    <property type="protein sequence ID" value="TEB34730.1"/>
    <property type="molecule type" value="Genomic_DNA"/>
</dbReference>
<dbReference type="GO" id="GO:0016020">
    <property type="term" value="C:membrane"/>
    <property type="evidence" value="ECO:0007669"/>
    <property type="project" value="TreeGrafter"/>
</dbReference>
<proteinExistence type="predicted"/>
<dbReference type="AlphaFoldDB" id="A0A4Y7TKP0"/>
<dbReference type="Pfam" id="PF06966">
    <property type="entry name" value="DUF1295"/>
    <property type="match status" value="1"/>
</dbReference>
<dbReference type="PANTHER" id="PTHR32251">
    <property type="entry name" value="3-OXO-5-ALPHA-STEROID 4-DEHYDROGENASE"/>
    <property type="match status" value="1"/>
</dbReference>
<feature type="transmembrane region" description="Helical" evidence="1">
    <location>
        <begin position="129"/>
        <end position="150"/>
    </location>
</feature>
<organism evidence="2 3">
    <name type="scientific">Coprinellus micaceus</name>
    <name type="common">Glistening ink-cap mushroom</name>
    <name type="synonym">Coprinus micaceus</name>
    <dbReference type="NCBI Taxonomy" id="71717"/>
    <lineage>
        <taxon>Eukaryota</taxon>
        <taxon>Fungi</taxon>
        <taxon>Dikarya</taxon>
        <taxon>Basidiomycota</taxon>
        <taxon>Agaricomycotina</taxon>
        <taxon>Agaricomycetes</taxon>
        <taxon>Agaricomycetidae</taxon>
        <taxon>Agaricales</taxon>
        <taxon>Agaricineae</taxon>
        <taxon>Psathyrellaceae</taxon>
        <taxon>Coprinellus</taxon>
    </lineage>
</organism>
<keyword evidence="1" id="KW-1133">Transmembrane helix</keyword>
<evidence type="ECO:0000313" key="2">
    <source>
        <dbReference type="EMBL" id="TEB34730.1"/>
    </source>
</evidence>
<protein>
    <submittedName>
        <fullName evidence="2">Integral membrane protein</fullName>
    </submittedName>
</protein>
<evidence type="ECO:0000256" key="1">
    <source>
        <dbReference type="SAM" id="Phobius"/>
    </source>
</evidence>
<accession>A0A4Y7TKP0</accession>
<feature type="transmembrane region" description="Helical" evidence="1">
    <location>
        <begin position="79"/>
        <end position="98"/>
    </location>
</feature>
<feature type="transmembrane region" description="Helical" evidence="1">
    <location>
        <begin position="12"/>
        <end position="34"/>
    </location>
</feature>
<name>A0A4Y7TKP0_COPMI</name>
<evidence type="ECO:0000313" key="3">
    <source>
        <dbReference type="Proteomes" id="UP000298030"/>
    </source>
</evidence>
<comment type="caution">
    <text evidence="2">The sequence shown here is derived from an EMBL/GenBank/DDBJ whole genome shotgun (WGS) entry which is preliminary data.</text>
</comment>
<feature type="transmembrane region" description="Helical" evidence="1">
    <location>
        <begin position="40"/>
        <end position="58"/>
    </location>
</feature>
<dbReference type="Proteomes" id="UP000298030">
    <property type="component" value="Unassembled WGS sequence"/>
</dbReference>
<dbReference type="Gene3D" id="1.20.120.1630">
    <property type="match status" value="1"/>
</dbReference>
<keyword evidence="1" id="KW-0472">Membrane</keyword>
<keyword evidence="1" id="KW-0812">Transmembrane</keyword>
<dbReference type="InterPro" id="IPR010721">
    <property type="entry name" value="UstE-like"/>
</dbReference>
<dbReference type="OrthoDB" id="201504at2759"/>
<sequence>MTFIDIPASLAWPAQLCGFSIAATWIASLVTGNVSQVDRLWTFLPTIYTGYYAFLPWFKQKQSFFLQPYTPKELGWNVATHYSPRALLMFGLVFIWMWRLSYNTWRRGLFSLNDEDYRWAVLRSTVSPVLFQVTNLVFIAGIQNVLLLLLGLPTRTAALQADRELAPSDYALAALALTLLAIEFTSDNQQFAFHAYKHAYLAKKNGKVDAKEYDASEHWPGSRLQWKPEDAERGFVTRGFWRYSRHPNFSCEQSFWWVISLFPLLSPGTPHLPSDSDFPPKHTLVKAIFTPNLWKPLFDNLYVALKPTFIHVLPAIALSALFYSSTLFTEGISAKKYPKAYRAYQKRVGMFAPISGTLYKVLVNRLFDSKQVRDETERLIWGQVSSVDKTE</sequence>
<gene>
    <name evidence="2" type="ORF">FA13DRAFT_1729372</name>
</gene>
<keyword evidence="3" id="KW-1185">Reference proteome</keyword>